<gene>
    <name evidence="2" type="ORF">DICVIV_00245</name>
</gene>
<keyword evidence="3" id="KW-1185">Reference proteome</keyword>
<sequence>MRFYIVRVFHQQKKFLTAVDFEDILDLHLLSEKMVDGDVLEVQSGVVKGETSEVRFKMTRSDAAEMSPRKFQSSNMEATLRRTPTWD</sequence>
<name>A0A0D8YBB8_DICVI</name>
<dbReference type="Proteomes" id="UP000053766">
    <property type="component" value="Unassembled WGS sequence"/>
</dbReference>
<reference evidence="2 3" key="1">
    <citation type="submission" date="2013-11" db="EMBL/GenBank/DDBJ databases">
        <title>Draft genome of the bovine lungworm Dictyocaulus viviparus.</title>
        <authorList>
            <person name="Mitreva M."/>
        </authorList>
    </citation>
    <scope>NUCLEOTIDE SEQUENCE [LARGE SCALE GENOMIC DNA]</scope>
    <source>
        <strain evidence="2 3">HannoverDv2000</strain>
    </source>
</reference>
<evidence type="ECO:0000313" key="3">
    <source>
        <dbReference type="Proteomes" id="UP000053766"/>
    </source>
</evidence>
<dbReference type="EMBL" id="KN716151">
    <property type="protein sequence ID" value="KJH53502.1"/>
    <property type="molecule type" value="Genomic_DNA"/>
</dbReference>
<evidence type="ECO:0000313" key="2">
    <source>
        <dbReference type="EMBL" id="KJH53502.1"/>
    </source>
</evidence>
<protein>
    <submittedName>
        <fullName evidence="2">Uncharacterized protein</fullName>
    </submittedName>
</protein>
<accession>A0A0D8YBB8</accession>
<evidence type="ECO:0000256" key="1">
    <source>
        <dbReference type="SAM" id="MobiDB-lite"/>
    </source>
</evidence>
<organism evidence="2 3">
    <name type="scientific">Dictyocaulus viviparus</name>
    <name type="common">Bovine lungworm</name>
    <dbReference type="NCBI Taxonomy" id="29172"/>
    <lineage>
        <taxon>Eukaryota</taxon>
        <taxon>Metazoa</taxon>
        <taxon>Ecdysozoa</taxon>
        <taxon>Nematoda</taxon>
        <taxon>Chromadorea</taxon>
        <taxon>Rhabditida</taxon>
        <taxon>Rhabditina</taxon>
        <taxon>Rhabditomorpha</taxon>
        <taxon>Strongyloidea</taxon>
        <taxon>Metastrongylidae</taxon>
        <taxon>Dictyocaulus</taxon>
    </lineage>
</organism>
<dbReference type="AlphaFoldDB" id="A0A0D8YBB8"/>
<feature type="region of interest" description="Disordered" evidence="1">
    <location>
        <begin position="65"/>
        <end position="87"/>
    </location>
</feature>
<proteinExistence type="predicted"/>
<reference evidence="3" key="2">
    <citation type="journal article" date="2016" name="Sci. Rep.">
        <title>Dictyocaulus viviparus genome, variome and transcriptome elucidate lungworm biology and support future intervention.</title>
        <authorList>
            <person name="McNulty S.N."/>
            <person name="Strube C."/>
            <person name="Rosa B.A."/>
            <person name="Martin J.C."/>
            <person name="Tyagi R."/>
            <person name="Choi Y.J."/>
            <person name="Wang Q."/>
            <person name="Hallsworth Pepin K."/>
            <person name="Zhang X."/>
            <person name="Ozersky P."/>
            <person name="Wilson R.K."/>
            <person name="Sternberg P.W."/>
            <person name="Gasser R.B."/>
            <person name="Mitreva M."/>
        </authorList>
    </citation>
    <scope>NUCLEOTIDE SEQUENCE [LARGE SCALE GENOMIC DNA]</scope>
    <source>
        <strain evidence="3">HannoverDv2000</strain>
    </source>
</reference>